<dbReference type="CDD" id="cd03801">
    <property type="entry name" value="GT4_PimA-like"/>
    <property type="match status" value="1"/>
</dbReference>
<sequence length="425" mass="48598">MNSVKKTKGLLMKTKLHIHTDNEHWAGCENMPGIFLQDKRLNERFDITFSYRYSTEYIREMAQWVDFKKLAHKPIPIKSPVSVLYTIRPFFKYVMALGYFCNCVEVVKMLKLLRMIKPSIIHTNAGGYPGATSCNSAVIAGRLAGIPKITYMINSTTRDLLYWKPMTKLVKKNVTKFVTASNHLVKNSQFLWDMNWEDCKMENSELVGCPSNFTVIPNTILWKDPIPKEEVRSYLGVKPDEVMFLCCGVLEKRKGFNLAIDAFDNLHCDEYKPRALVIAGRGSQEGDLEYKLMRTNSKIISYQMDFYKMVFGKKIDDYSLINACDVLAVPSITDEDFPNVILIAMMYGKPIIASRLAGIPEQIDSVMGRLMEIGNVKELTNCMNYYLGDGIRGLAGEYARVKFNTCYSNEVIIQKWIDLWEGNNG</sequence>
<organism evidence="2">
    <name type="scientific">viral metagenome</name>
    <dbReference type="NCBI Taxonomy" id="1070528"/>
    <lineage>
        <taxon>unclassified sequences</taxon>
        <taxon>metagenomes</taxon>
        <taxon>organismal metagenomes</taxon>
    </lineage>
</organism>
<dbReference type="AlphaFoldDB" id="A0A6M3LNN9"/>
<dbReference type="InterPro" id="IPR001296">
    <property type="entry name" value="Glyco_trans_1"/>
</dbReference>
<evidence type="ECO:0000259" key="1">
    <source>
        <dbReference type="Pfam" id="PF00534"/>
    </source>
</evidence>
<name>A0A6M3LNN9_9ZZZZ</name>
<dbReference type="PANTHER" id="PTHR12526">
    <property type="entry name" value="GLYCOSYLTRANSFERASE"/>
    <property type="match status" value="1"/>
</dbReference>
<protein>
    <submittedName>
        <fullName evidence="2">Putative glycosyltransferase</fullName>
    </submittedName>
</protein>
<dbReference type="EMBL" id="MT143279">
    <property type="protein sequence ID" value="QJA95024.1"/>
    <property type="molecule type" value="Genomic_DNA"/>
</dbReference>
<feature type="domain" description="Glycosyl transferase family 1" evidence="1">
    <location>
        <begin position="229"/>
        <end position="389"/>
    </location>
</feature>
<evidence type="ECO:0000313" key="2">
    <source>
        <dbReference type="EMBL" id="QJA95024.1"/>
    </source>
</evidence>
<accession>A0A6M3LNN9</accession>
<dbReference type="GO" id="GO:0016757">
    <property type="term" value="F:glycosyltransferase activity"/>
    <property type="evidence" value="ECO:0007669"/>
    <property type="project" value="InterPro"/>
</dbReference>
<reference evidence="2" key="1">
    <citation type="submission" date="2020-03" db="EMBL/GenBank/DDBJ databases">
        <title>The deep terrestrial virosphere.</title>
        <authorList>
            <person name="Holmfeldt K."/>
            <person name="Nilsson E."/>
            <person name="Simone D."/>
            <person name="Lopez-Fernandez M."/>
            <person name="Wu X."/>
            <person name="de Brujin I."/>
            <person name="Lundin D."/>
            <person name="Andersson A."/>
            <person name="Bertilsson S."/>
            <person name="Dopson M."/>
        </authorList>
    </citation>
    <scope>NUCLEOTIDE SEQUENCE</scope>
    <source>
        <strain evidence="2">MM415B03682</strain>
    </source>
</reference>
<dbReference type="SUPFAM" id="SSF53756">
    <property type="entry name" value="UDP-Glycosyltransferase/glycogen phosphorylase"/>
    <property type="match status" value="1"/>
</dbReference>
<dbReference type="Gene3D" id="3.40.50.2000">
    <property type="entry name" value="Glycogen Phosphorylase B"/>
    <property type="match status" value="2"/>
</dbReference>
<keyword evidence="2" id="KW-0808">Transferase</keyword>
<proteinExistence type="predicted"/>
<dbReference type="Pfam" id="PF00534">
    <property type="entry name" value="Glycos_transf_1"/>
    <property type="match status" value="1"/>
</dbReference>
<gene>
    <name evidence="2" type="ORF">MM415B03682_0011</name>
</gene>